<gene>
    <name evidence="1" type="ORF">TQ35_0000885</name>
</gene>
<proteinExistence type="predicted"/>
<evidence type="ECO:0000313" key="1">
    <source>
        <dbReference type="EMBL" id="MEW9490763.1"/>
    </source>
</evidence>
<dbReference type="EMBL" id="JZWS03000001">
    <property type="protein sequence ID" value="MEW9490763.1"/>
    <property type="molecule type" value="Genomic_DNA"/>
</dbReference>
<reference evidence="1" key="1">
    <citation type="submission" date="2024-07" db="EMBL/GenBank/DDBJ databases">
        <title>Metagenome and Metagenome-Assembled Genomes of Archaea from a hot spring from the geothermal field of Los Azufres, Mexico.</title>
        <authorList>
            <person name="Marin-Paredes R."/>
            <person name="Martinez-Romero E."/>
            <person name="Servin-Garciduenas L.E."/>
        </authorList>
    </citation>
    <scope>NUCLEOTIDE SEQUENCE</scope>
    <source>
        <strain evidence="1">AZ1-454</strain>
    </source>
</reference>
<dbReference type="Proteomes" id="UP000053480">
    <property type="component" value="Unassembled WGS sequence"/>
</dbReference>
<keyword evidence="1" id="KW-0489">Methyltransferase</keyword>
<comment type="caution">
    <text evidence="1">The sequence shown here is derived from an EMBL/GenBank/DDBJ whole genome shotgun (WGS) entry which is preliminary data.</text>
</comment>
<name>A0ACC6TLS5_9CREN</name>
<sequence length="221" mass="25818">MSKLSQNFLHDKSFVDKFVYYVFSMGLTRPLIEVGCGKGIITAKVNPDVCIEIDVNLLQYLRSFSPVVSDARFLPVFRGSIVSSLPYSITRDFFIEVSELNDVNKMLLILQKDFVDKILEYPSYISFLLNYYYLIRPMDVIPPDAFSPKPKVYSQIVYFVRKRRYDDRVSQVIECVSRFRNKKVKKAAELCNIKSDNERRVRDYKPWEILELLSSMDISSV</sequence>
<keyword evidence="1" id="KW-0808">Transferase</keyword>
<evidence type="ECO:0000313" key="2">
    <source>
        <dbReference type="Proteomes" id="UP000053480"/>
    </source>
</evidence>
<accession>A0ACC6TLS5</accession>
<organism evidence="1 2">
    <name type="scientific">Candidatus Aramenus sulfurataquae</name>
    <dbReference type="NCBI Taxonomy" id="1326980"/>
    <lineage>
        <taxon>Archaea</taxon>
        <taxon>Thermoproteota</taxon>
        <taxon>Thermoprotei</taxon>
        <taxon>Sulfolobales</taxon>
        <taxon>Sulfolobaceae</taxon>
        <taxon>Candidatus Aramenus</taxon>
    </lineage>
</organism>
<protein>
    <submittedName>
        <fullName evidence="1">16S ribosomal RNA methyltransferase A</fullName>
    </submittedName>
</protein>